<dbReference type="InterPro" id="IPR001128">
    <property type="entry name" value="Cyt_P450"/>
</dbReference>
<feature type="compositionally biased region" description="Gly residues" evidence="13">
    <location>
        <begin position="123"/>
        <end position="136"/>
    </location>
</feature>
<keyword evidence="3 11" id="KW-0349">Heme</keyword>
<dbReference type="PANTHER" id="PTHR24282">
    <property type="entry name" value="CYTOCHROME P450 FAMILY MEMBER"/>
    <property type="match status" value="1"/>
</dbReference>
<evidence type="ECO:0000256" key="5">
    <source>
        <dbReference type="ARBA" id="ARBA00022723"/>
    </source>
</evidence>
<dbReference type="Gene3D" id="1.10.630.10">
    <property type="entry name" value="Cytochrome P450"/>
    <property type="match status" value="1"/>
</dbReference>
<dbReference type="SUPFAM" id="SSF48264">
    <property type="entry name" value="Cytochrome P450"/>
    <property type="match status" value="1"/>
</dbReference>
<keyword evidence="4 14" id="KW-0812">Transmembrane</keyword>
<feature type="binding site" description="axial binding residue" evidence="11">
    <location>
        <position position="419"/>
    </location>
    <ligand>
        <name>heme</name>
        <dbReference type="ChEBI" id="CHEBI:30413"/>
    </ligand>
    <ligandPart>
        <name>Fe</name>
        <dbReference type="ChEBI" id="CHEBI:18248"/>
    </ligandPart>
</feature>
<accession>A0A811S530</accession>
<dbReference type="GO" id="GO:0016705">
    <property type="term" value="F:oxidoreductase activity, acting on paired donors, with incorporation or reduction of molecular oxygen"/>
    <property type="evidence" value="ECO:0007669"/>
    <property type="project" value="InterPro"/>
</dbReference>
<evidence type="ECO:0000256" key="8">
    <source>
        <dbReference type="ARBA" id="ARBA00023004"/>
    </source>
</evidence>
<comment type="cofactor">
    <cofactor evidence="11">
        <name>heme</name>
        <dbReference type="ChEBI" id="CHEBI:30413"/>
    </cofactor>
</comment>
<evidence type="ECO:0000256" key="2">
    <source>
        <dbReference type="ARBA" id="ARBA00010617"/>
    </source>
</evidence>
<feature type="region of interest" description="Disordered" evidence="13">
    <location>
        <begin position="77"/>
        <end position="96"/>
    </location>
</feature>
<feature type="transmembrane region" description="Helical" evidence="14">
    <location>
        <begin position="6"/>
        <end position="32"/>
    </location>
</feature>
<dbReference type="GO" id="GO:0004497">
    <property type="term" value="F:monooxygenase activity"/>
    <property type="evidence" value="ECO:0007669"/>
    <property type="project" value="UniProtKB-KW"/>
</dbReference>
<comment type="caution">
    <text evidence="15">The sequence shown here is derived from an EMBL/GenBank/DDBJ whole genome shotgun (WGS) entry which is preliminary data.</text>
</comment>
<keyword evidence="6 14" id="KW-1133">Transmembrane helix</keyword>
<dbReference type="PROSITE" id="PS00086">
    <property type="entry name" value="CYTOCHROME_P450"/>
    <property type="match status" value="1"/>
</dbReference>
<dbReference type="InterPro" id="IPR002401">
    <property type="entry name" value="Cyt_P450_E_grp-I"/>
</dbReference>
<dbReference type="GO" id="GO:0020037">
    <property type="term" value="F:heme binding"/>
    <property type="evidence" value="ECO:0007669"/>
    <property type="project" value="InterPro"/>
</dbReference>
<evidence type="ECO:0000256" key="13">
    <source>
        <dbReference type="SAM" id="MobiDB-lite"/>
    </source>
</evidence>
<protein>
    <recommendedName>
        <fullName evidence="17">Cytochrome P450</fullName>
    </recommendedName>
</protein>
<reference evidence="15" key="1">
    <citation type="submission" date="2020-10" db="EMBL/GenBank/DDBJ databases">
        <authorList>
            <person name="Han B."/>
            <person name="Lu T."/>
            <person name="Zhao Q."/>
            <person name="Huang X."/>
            <person name="Zhao Y."/>
        </authorList>
    </citation>
    <scope>NUCLEOTIDE SEQUENCE</scope>
</reference>
<keyword evidence="8 11" id="KW-0408">Iron</keyword>
<evidence type="ECO:0000256" key="12">
    <source>
        <dbReference type="RuleBase" id="RU000461"/>
    </source>
</evidence>
<comment type="similarity">
    <text evidence="2 12">Belongs to the cytochrome P450 family.</text>
</comment>
<dbReference type="PRINTS" id="PR00385">
    <property type="entry name" value="P450"/>
</dbReference>
<dbReference type="InterPro" id="IPR036396">
    <property type="entry name" value="Cyt_P450_sf"/>
</dbReference>
<gene>
    <name evidence="15" type="ORF">NCGR_LOCUS61471</name>
</gene>
<dbReference type="Pfam" id="PF00067">
    <property type="entry name" value="p450"/>
    <property type="match status" value="1"/>
</dbReference>
<evidence type="ECO:0000256" key="3">
    <source>
        <dbReference type="ARBA" id="ARBA00022617"/>
    </source>
</evidence>
<dbReference type="OrthoDB" id="1470350at2759"/>
<evidence type="ECO:0000313" key="16">
    <source>
        <dbReference type="Proteomes" id="UP000604825"/>
    </source>
</evidence>
<evidence type="ECO:0000256" key="7">
    <source>
        <dbReference type="ARBA" id="ARBA00023002"/>
    </source>
</evidence>
<dbReference type="Proteomes" id="UP000604825">
    <property type="component" value="Unassembled WGS sequence"/>
</dbReference>
<dbReference type="GO" id="GO:0005506">
    <property type="term" value="F:iron ion binding"/>
    <property type="evidence" value="ECO:0007669"/>
    <property type="project" value="InterPro"/>
</dbReference>
<dbReference type="PANTHER" id="PTHR24282:SF100">
    <property type="entry name" value="OS06G0191800 PROTEIN"/>
    <property type="match status" value="1"/>
</dbReference>
<evidence type="ECO:0000256" key="10">
    <source>
        <dbReference type="ARBA" id="ARBA00023136"/>
    </source>
</evidence>
<dbReference type="GO" id="GO:0006629">
    <property type="term" value="P:lipid metabolic process"/>
    <property type="evidence" value="ECO:0007669"/>
    <property type="project" value="UniProtKB-ARBA"/>
</dbReference>
<dbReference type="AlphaFoldDB" id="A0A811S530"/>
<keyword evidence="5 11" id="KW-0479">Metal-binding</keyword>
<evidence type="ECO:0000256" key="6">
    <source>
        <dbReference type="ARBA" id="ARBA00022989"/>
    </source>
</evidence>
<keyword evidence="10 14" id="KW-0472">Membrane</keyword>
<dbReference type="EMBL" id="CAJGYO010000018">
    <property type="protein sequence ID" value="CAD6337373.1"/>
    <property type="molecule type" value="Genomic_DNA"/>
</dbReference>
<feature type="region of interest" description="Disordered" evidence="13">
    <location>
        <begin position="103"/>
        <end position="164"/>
    </location>
</feature>
<name>A0A811S530_9POAL</name>
<dbReference type="GO" id="GO:0016020">
    <property type="term" value="C:membrane"/>
    <property type="evidence" value="ECO:0007669"/>
    <property type="project" value="UniProtKB-SubCell"/>
</dbReference>
<keyword evidence="9 12" id="KW-0503">Monooxygenase</keyword>
<evidence type="ECO:0008006" key="17">
    <source>
        <dbReference type="Google" id="ProtNLM"/>
    </source>
</evidence>
<keyword evidence="16" id="KW-1185">Reference proteome</keyword>
<dbReference type="InterPro" id="IPR017972">
    <property type="entry name" value="Cyt_P450_CS"/>
</dbReference>
<organism evidence="15 16">
    <name type="scientific">Miscanthus lutarioriparius</name>
    <dbReference type="NCBI Taxonomy" id="422564"/>
    <lineage>
        <taxon>Eukaryota</taxon>
        <taxon>Viridiplantae</taxon>
        <taxon>Streptophyta</taxon>
        <taxon>Embryophyta</taxon>
        <taxon>Tracheophyta</taxon>
        <taxon>Spermatophyta</taxon>
        <taxon>Magnoliopsida</taxon>
        <taxon>Liliopsida</taxon>
        <taxon>Poales</taxon>
        <taxon>Poaceae</taxon>
        <taxon>PACMAD clade</taxon>
        <taxon>Panicoideae</taxon>
        <taxon>Andropogonodae</taxon>
        <taxon>Andropogoneae</taxon>
        <taxon>Saccharinae</taxon>
        <taxon>Miscanthus</taxon>
    </lineage>
</organism>
<keyword evidence="7 12" id="KW-0560">Oxidoreductase</keyword>
<evidence type="ECO:0000256" key="11">
    <source>
        <dbReference type="PIRSR" id="PIRSR602401-1"/>
    </source>
</evidence>
<sequence>MGTGGAALVAAAAAVAVVVVTRLWTVLLHLVWRPYAVARAFERQGVRGPPYRVLVGNSKELRHGEAGPLRQVGAVRQVGPGPDHTVPGGHGPRLHRRRRLVAPPPRRAPGVHHGQAQGDDGGDGGVRGGGDPGVGGARRRERGGGGDGGGRAAVHGAHRRRHLAHGVRQQLPAGEEVFLAQRELQFIAFSSIYNVRVPGMQYVPTKANVRRWQLESTVRGTLMAIIGERLAAAKEARGYGSDVLGLMLEANAAGDDGGKRQQAMTMDEIIDECKTFVFAGHDTTSHLLTWSMFLLGTHPEWQQRLREEVIRECGGAEVPLRGDALNKLKLVTMVLYEMLWLYGAVPMISRQATADVDLCGMKVPKGTRLLIPIAMLHRNEELWGADADAFNPFRFRDGIGRAAAHPNALLSFSLGQRSCIGQDFAMLEAKATLALILRWFVFEVAPEYVHGPVDFVTLQPSKGLPVMLKFLDV</sequence>
<dbReference type="InterPro" id="IPR050665">
    <property type="entry name" value="Cytochrome_P450_Monooxygen"/>
</dbReference>
<comment type="subcellular location">
    <subcellularLocation>
        <location evidence="1">Membrane</location>
    </subcellularLocation>
</comment>
<evidence type="ECO:0000313" key="15">
    <source>
        <dbReference type="EMBL" id="CAD6337373.1"/>
    </source>
</evidence>
<evidence type="ECO:0000256" key="14">
    <source>
        <dbReference type="SAM" id="Phobius"/>
    </source>
</evidence>
<dbReference type="PRINTS" id="PR00463">
    <property type="entry name" value="EP450I"/>
</dbReference>
<evidence type="ECO:0000256" key="9">
    <source>
        <dbReference type="ARBA" id="ARBA00023033"/>
    </source>
</evidence>
<evidence type="ECO:0000256" key="1">
    <source>
        <dbReference type="ARBA" id="ARBA00004370"/>
    </source>
</evidence>
<proteinExistence type="inferred from homology"/>
<evidence type="ECO:0000256" key="4">
    <source>
        <dbReference type="ARBA" id="ARBA00022692"/>
    </source>
</evidence>